<dbReference type="PANTHER" id="PTHR19328">
    <property type="entry name" value="HEDGEHOG-INTERACTING PROTEIN"/>
    <property type="match status" value="1"/>
</dbReference>
<dbReference type="AlphaFoldDB" id="A0A1F8F304"/>
<evidence type="ECO:0000259" key="1">
    <source>
        <dbReference type="Pfam" id="PF22807"/>
    </source>
</evidence>
<dbReference type="Pfam" id="PF22807">
    <property type="entry name" value="TrAA12"/>
    <property type="match status" value="1"/>
</dbReference>
<proteinExistence type="predicted"/>
<dbReference type="EMBL" id="MGJN01000018">
    <property type="protein sequence ID" value="OGN06626.1"/>
    <property type="molecule type" value="Genomic_DNA"/>
</dbReference>
<accession>A0A1F8F304</accession>
<protein>
    <recommendedName>
        <fullName evidence="1">Pyrroloquinoline quinone-dependent pyranose dehydrogenase beta-propeller domain-containing protein</fullName>
    </recommendedName>
</protein>
<dbReference type="PANTHER" id="PTHR19328:SF53">
    <property type="entry name" value="MEMBRANE PROTEIN"/>
    <property type="match status" value="1"/>
</dbReference>
<feature type="domain" description="Pyrroloquinoline quinone-dependent pyranose dehydrogenase beta-propeller" evidence="1">
    <location>
        <begin position="57"/>
        <end position="433"/>
    </location>
</feature>
<name>A0A1F8F304_9BACT</name>
<dbReference type="InterPro" id="IPR011041">
    <property type="entry name" value="Quinoprot_gluc/sorb_DH_b-prop"/>
</dbReference>
<organism evidence="2 3">
    <name type="scientific">Candidatus Yanofskybacteria bacterium RIFCSPHIGHO2_02_FULL_38_22b</name>
    <dbReference type="NCBI Taxonomy" id="1802673"/>
    <lineage>
        <taxon>Bacteria</taxon>
        <taxon>Candidatus Yanofskyibacteriota</taxon>
    </lineage>
</organism>
<evidence type="ECO:0000313" key="3">
    <source>
        <dbReference type="Proteomes" id="UP000176834"/>
    </source>
</evidence>
<dbReference type="InterPro" id="IPR054539">
    <property type="entry name" value="Beta-prop_PDH"/>
</dbReference>
<sequence length="436" mass="48366">MKKALLVFIFLIFIAVGVYLFWTDFSLVKKLIGYNVPELNEPKIVTPSRDEKLSFLNVPEGFKISVAVKGLENSRVILFDARGRMLVSETKAGRVSVLEGSGFEIKHALIEGLRSPHGLDFYKDDKTNTTYLYIAETQRVARYLYNVDTGQLTSSTGENIATLPADGGHVTRTISFGANFREKPILGLATIDPIKLYISVGSSCDVCEESSWKRGAILESDAKGSYTAEFAGGLRNSVFFTFHPVTGEIWATEMGRDNLGDNLPPDEINIVKVAGSEHEFGARRFGWPFCYGNKIKDKTFNPDKWERIDVTNDCSKTESPVIEIQAHSAPLGLAFIPSTSSGQVSKWPQEWAGDLLVAFHGSWNRSAPVGYEVVRYDLDEKGNVLSREPVSFISGWLDQSKEEIYGRPVDLKFGPDNALYISDDASGLIYKVEPSN</sequence>
<dbReference type="SUPFAM" id="SSF50952">
    <property type="entry name" value="Soluble quinoprotein glucose dehydrogenase"/>
    <property type="match status" value="1"/>
</dbReference>
<reference evidence="2 3" key="1">
    <citation type="journal article" date="2016" name="Nat. Commun.">
        <title>Thousands of microbial genomes shed light on interconnected biogeochemical processes in an aquifer system.</title>
        <authorList>
            <person name="Anantharaman K."/>
            <person name="Brown C.T."/>
            <person name="Hug L.A."/>
            <person name="Sharon I."/>
            <person name="Castelle C.J."/>
            <person name="Probst A.J."/>
            <person name="Thomas B.C."/>
            <person name="Singh A."/>
            <person name="Wilkins M.J."/>
            <person name="Karaoz U."/>
            <person name="Brodie E.L."/>
            <person name="Williams K.H."/>
            <person name="Hubbard S.S."/>
            <person name="Banfield J.F."/>
        </authorList>
    </citation>
    <scope>NUCLEOTIDE SEQUENCE [LARGE SCALE GENOMIC DNA]</scope>
</reference>
<evidence type="ECO:0000313" key="2">
    <source>
        <dbReference type="EMBL" id="OGN06626.1"/>
    </source>
</evidence>
<dbReference type="InterPro" id="IPR011042">
    <property type="entry name" value="6-blade_b-propeller_TolB-like"/>
</dbReference>
<dbReference type="Proteomes" id="UP000176834">
    <property type="component" value="Unassembled WGS sequence"/>
</dbReference>
<dbReference type="Gene3D" id="2.120.10.30">
    <property type="entry name" value="TolB, C-terminal domain"/>
    <property type="match status" value="1"/>
</dbReference>
<comment type="caution">
    <text evidence="2">The sequence shown here is derived from an EMBL/GenBank/DDBJ whole genome shotgun (WGS) entry which is preliminary data.</text>
</comment>
<gene>
    <name evidence="2" type="ORF">A3B86_00325</name>
</gene>